<evidence type="ECO:0000313" key="2">
    <source>
        <dbReference type="EMBL" id="AXC48859.1"/>
    </source>
</evidence>
<dbReference type="OrthoDB" id="7648032at2"/>
<dbReference type="SUPFAM" id="SSF53448">
    <property type="entry name" value="Nucleotide-diphospho-sugar transferases"/>
    <property type="match status" value="1"/>
</dbReference>
<gene>
    <name evidence="2" type="ORF">DRW48_03365</name>
</gene>
<dbReference type="InterPro" id="IPR029044">
    <property type="entry name" value="Nucleotide-diphossugar_trans"/>
</dbReference>
<dbReference type="EMBL" id="CP030918">
    <property type="protein sequence ID" value="AXC48859.1"/>
    <property type="molecule type" value="Genomic_DNA"/>
</dbReference>
<dbReference type="RefSeq" id="WP_114075178.1">
    <property type="nucleotide sequence ID" value="NZ_CP030918.1"/>
</dbReference>
<proteinExistence type="predicted"/>
<name>A0A344PHK4_9RHOB</name>
<dbReference type="Gene3D" id="3.90.550.10">
    <property type="entry name" value="Spore Coat Polysaccharide Biosynthesis Protein SpsA, Chain A"/>
    <property type="match status" value="1"/>
</dbReference>
<evidence type="ECO:0000256" key="1">
    <source>
        <dbReference type="SAM" id="MobiDB-lite"/>
    </source>
</evidence>
<dbReference type="AlphaFoldDB" id="A0A344PHK4"/>
<accession>A0A344PHK4</accession>
<reference evidence="3" key="1">
    <citation type="submission" date="2018-07" db="EMBL/GenBank/DDBJ databases">
        <title>Genome sequencing of Paracoccus sp. SC2-6.</title>
        <authorList>
            <person name="Heo J."/>
            <person name="Kim S.-J."/>
            <person name="Kwon S.-W."/>
        </authorList>
    </citation>
    <scope>NUCLEOTIDE SEQUENCE [LARGE SCALE GENOMIC DNA]</scope>
    <source>
        <strain evidence="3">SC2-6</strain>
    </source>
</reference>
<sequence>MPIDVTAFFIVQPGSLSLRARFLVASLREQTSDALPLHAFLPRGRGQLDDATIAFLRDMNVEIREFEPQIWDRHSYAIGNKVDAARQGFDSRFAIFLDTDILAVGRPEFWRLTGHWTAATTNFGGQEFDSDQLMKLGKEALKLGSPMTDSIDDDRALEAAQRIRSFNSGVVWFDVNGGFPEEWWRATSAVLESDLPDSAKRPFADQTALMLISAQAEDRIGVLDWRWNRLIKGWRPDRRDVFVHYFRFPSLFLRPELCRRIVDLHRRHAENGHNLLGELTVRDLYEFQNGAVRPGRERLPVLPTAAELAEPDEPNPRNEEANEVGGAGGRTRPPPDDAVSRKARPRVSRKSNAARPVQS</sequence>
<feature type="region of interest" description="Disordered" evidence="1">
    <location>
        <begin position="306"/>
        <end position="359"/>
    </location>
</feature>
<evidence type="ECO:0000313" key="3">
    <source>
        <dbReference type="Proteomes" id="UP000252023"/>
    </source>
</evidence>
<keyword evidence="3" id="KW-1185">Reference proteome</keyword>
<dbReference type="Proteomes" id="UP000252023">
    <property type="component" value="Chromosome"/>
</dbReference>
<protein>
    <submittedName>
        <fullName evidence="2">Uncharacterized protein</fullName>
    </submittedName>
</protein>
<dbReference type="KEGG" id="pars:DRW48_03365"/>
<organism evidence="2 3">
    <name type="scientific">Paracoccus suum</name>
    <dbReference type="NCBI Taxonomy" id="2259340"/>
    <lineage>
        <taxon>Bacteria</taxon>
        <taxon>Pseudomonadati</taxon>
        <taxon>Pseudomonadota</taxon>
        <taxon>Alphaproteobacteria</taxon>
        <taxon>Rhodobacterales</taxon>
        <taxon>Paracoccaceae</taxon>
        <taxon>Paracoccus</taxon>
    </lineage>
</organism>